<reference evidence="3" key="2">
    <citation type="submission" date="2014-03" db="EMBL/GenBank/DDBJ databases">
        <authorList>
            <person name="Genoscope - CEA"/>
        </authorList>
    </citation>
    <scope>NUCLEOTIDE SEQUENCE</scope>
</reference>
<evidence type="ECO:0008006" key="5">
    <source>
        <dbReference type="Google" id="ProtNLM"/>
    </source>
</evidence>
<keyword evidence="2" id="KW-0732">Signal</keyword>
<gene>
    <name evidence="3" type="ORF">GSONMT00026127001</name>
</gene>
<dbReference type="AlphaFoldDB" id="A0A061A6D5"/>
<feature type="chain" id="PRO_5001597657" description="Secreted protein" evidence="2">
    <location>
        <begin position="20"/>
        <end position="128"/>
    </location>
</feature>
<name>A0A061A6D5_ONCMY</name>
<evidence type="ECO:0000256" key="1">
    <source>
        <dbReference type="SAM" id="MobiDB-lite"/>
    </source>
</evidence>
<organism evidence="3 4">
    <name type="scientific">Oncorhynchus mykiss</name>
    <name type="common">Rainbow trout</name>
    <name type="synonym">Salmo gairdneri</name>
    <dbReference type="NCBI Taxonomy" id="8022"/>
    <lineage>
        <taxon>Eukaryota</taxon>
        <taxon>Metazoa</taxon>
        <taxon>Chordata</taxon>
        <taxon>Craniata</taxon>
        <taxon>Vertebrata</taxon>
        <taxon>Euteleostomi</taxon>
        <taxon>Actinopterygii</taxon>
        <taxon>Neopterygii</taxon>
        <taxon>Teleostei</taxon>
        <taxon>Protacanthopterygii</taxon>
        <taxon>Salmoniformes</taxon>
        <taxon>Salmonidae</taxon>
        <taxon>Salmoninae</taxon>
        <taxon>Oncorhynchus</taxon>
    </lineage>
</organism>
<dbReference type="PANTHER" id="PTHR46360">
    <property type="entry name" value="DISKS LARGE HOMOLOG 5"/>
    <property type="match status" value="1"/>
</dbReference>
<reference evidence="3" key="1">
    <citation type="journal article" date="2014" name="Nat. Commun.">
        <title>The rainbow trout genome provides novel insights into evolution after whole-genome duplication in vertebrates.</title>
        <authorList>
            <person name="Berthelot C."/>
            <person name="Brunet F."/>
            <person name="Chalopin D."/>
            <person name="Juanchich A."/>
            <person name="Bernard M."/>
            <person name="Noel B."/>
            <person name="Bento P."/>
            <person name="Da Silva C."/>
            <person name="Labadie K."/>
            <person name="Alberti A."/>
            <person name="Aury J.M."/>
            <person name="Louis A."/>
            <person name="Dehais P."/>
            <person name="Bardou P."/>
            <person name="Montfort J."/>
            <person name="Klopp C."/>
            <person name="Cabau C."/>
            <person name="Gaspin C."/>
            <person name="Thorgaard G.H."/>
            <person name="Boussaha M."/>
            <person name="Quillet E."/>
            <person name="Guyomard R."/>
            <person name="Galiana D."/>
            <person name="Bobe J."/>
            <person name="Volff J.N."/>
            <person name="Genet C."/>
            <person name="Wincker P."/>
            <person name="Jaillon O."/>
            <person name="Roest Crollius H."/>
            <person name="Guiguen Y."/>
        </authorList>
    </citation>
    <scope>NUCLEOTIDE SEQUENCE [LARGE SCALE GENOMIC DNA]</scope>
</reference>
<feature type="compositionally biased region" description="Low complexity" evidence="1">
    <location>
        <begin position="47"/>
        <end position="58"/>
    </location>
</feature>
<dbReference type="PANTHER" id="PTHR46360:SF1">
    <property type="entry name" value="DISKS LARGE HOMOLOG 5"/>
    <property type="match status" value="1"/>
</dbReference>
<feature type="signal peptide" evidence="2">
    <location>
        <begin position="1"/>
        <end position="19"/>
    </location>
</feature>
<dbReference type="STRING" id="8022.A0A061A6D5"/>
<evidence type="ECO:0000313" key="3">
    <source>
        <dbReference type="EMBL" id="CDR18375.1"/>
    </source>
</evidence>
<sequence>MLLLVTHLHLFMILTGSSGNLHFRHERIKIPPTRYPRSVAGSDRGSLSHSECSSLSHSTPPMSPANLETASFASSQSQSSISTSATQPRISGSPALIGDRRKDRCKHAHTNTQRESTHTATHVRASAH</sequence>
<feature type="region of interest" description="Disordered" evidence="1">
    <location>
        <begin position="33"/>
        <end position="128"/>
    </location>
</feature>
<evidence type="ECO:0000313" key="4">
    <source>
        <dbReference type="Proteomes" id="UP000193380"/>
    </source>
</evidence>
<dbReference type="Proteomes" id="UP000193380">
    <property type="component" value="Unassembled WGS sequence"/>
</dbReference>
<dbReference type="EMBL" id="FR977072">
    <property type="protein sequence ID" value="CDR18375.1"/>
    <property type="molecule type" value="Genomic_DNA"/>
</dbReference>
<feature type="compositionally biased region" description="Low complexity" evidence="1">
    <location>
        <begin position="69"/>
        <end position="87"/>
    </location>
</feature>
<dbReference type="GO" id="GO:0005886">
    <property type="term" value="C:plasma membrane"/>
    <property type="evidence" value="ECO:0007669"/>
    <property type="project" value="TreeGrafter"/>
</dbReference>
<feature type="compositionally biased region" description="Polar residues" evidence="1">
    <location>
        <begin position="110"/>
        <end position="120"/>
    </location>
</feature>
<protein>
    <recommendedName>
        <fullName evidence="5">Secreted protein</fullName>
    </recommendedName>
</protein>
<dbReference type="InterPro" id="IPR053004">
    <property type="entry name" value="MAGUK_Signaling_Regulators"/>
</dbReference>
<accession>A0A061A6D5</accession>
<dbReference type="PaxDb" id="8022-A0A061A6D5"/>
<evidence type="ECO:0000256" key="2">
    <source>
        <dbReference type="SAM" id="SignalP"/>
    </source>
</evidence>
<proteinExistence type="predicted"/>
<dbReference type="GO" id="GO:0035331">
    <property type="term" value="P:negative regulation of hippo signaling"/>
    <property type="evidence" value="ECO:0007669"/>
    <property type="project" value="TreeGrafter"/>
</dbReference>